<dbReference type="InterPro" id="IPR021858">
    <property type="entry name" value="Fun_TF"/>
</dbReference>
<keyword evidence="1" id="KW-0539">Nucleus</keyword>
<dbReference type="InterPro" id="IPR001138">
    <property type="entry name" value="Zn2Cys6_DnaBD"/>
</dbReference>
<dbReference type="EMBL" id="JAGMUX010000038">
    <property type="protein sequence ID" value="KAH7205399.1"/>
    <property type="molecule type" value="Genomic_DNA"/>
</dbReference>
<dbReference type="PROSITE" id="PS50048">
    <property type="entry name" value="ZN2_CY6_FUNGAL_2"/>
    <property type="match status" value="1"/>
</dbReference>
<dbReference type="SMART" id="SM00066">
    <property type="entry name" value="GAL4"/>
    <property type="match status" value="1"/>
</dbReference>
<dbReference type="GeneID" id="70219114"/>
<dbReference type="RefSeq" id="XP_046040992.1">
    <property type="nucleotide sequence ID" value="XM_046189160.1"/>
</dbReference>
<keyword evidence="5" id="KW-1185">Reference proteome</keyword>
<dbReference type="PANTHER" id="PTHR38111:SF9">
    <property type="entry name" value="ZN(2)-C6 FUNGAL-TYPE DOMAIN-CONTAINING PROTEIN"/>
    <property type="match status" value="1"/>
</dbReference>
<dbReference type="InterPro" id="IPR036864">
    <property type="entry name" value="Zn2-C6_fun-type_DNA-bd_sf"/>
</dbReference>
<evidence type="ECO:0000313" key="4">
    <source>
        <dbReference type="EMBL" id="KAH7205399.1"/>
    </source>
</evidence>
<dbReference type="SUPFAM" id="SSF57701">
    <property type="entry name" value="Zn2/Cys6 DNA-binding domain"/>
    <property type="match status" value="1"/>
</dbReference>
<dbReference type="Gene3D" id="4.10.240.10">
    <property type="entry name" value="Zn(2)-C6 fungal-type DNA-binding domain"/>
    <property type="match status" value="1"/>
</dbReference>
<dbReference type="PANTHER" id="PTHR38111">
    <property type="entry name" value="ZN(2)-C6 FUNGAL-TYPE DOMAIN-CONTAINING PROTEIN-RELATED"/>
    <property type="match status" value="1"/>
</dbReference>
<sequence length="489" mass="54322">MKVRNRKICQTCRSRKLGCDGRKPACSQCTHTGRECCYPSDFSFILETKAKSSKASAKEPGKKAVTTSGISANQRPQPKPPLVIDMIPSTPNNSVQGMVLLIMQSFMPEGELSAICQHKPTESRICGNWVEVLPIVSNGGQGQALLSAISCLAASISDLRQSSHSTRAELLDKYGSAMRSLKGELERPQIDISSRDEVAVAIMCLTLTETILPTSRNGWWRHVDGVGEWMRLWPARSFSLGIRHKLFTGFRPLLATFSSRKASFLSSEDWKTDPFETQPPSFMQRLFSEVSGIPTILELIDTLEHSPPRVATIIATEAISLLINTHNHLQGWGDPLGAEPSTGLFCWRIPSERSSAWAGCNIWFPSVSVANVVMHLWAFKAVCLTEIRNLRTRFPHVSCDWPVQSDCKLGDHFQKTLRELCVRIVQGTDFLLQDCMALFGPLSIMFPLTTACEVFRMDGEPSAALWKLTGDILQRSLLSKVQFGAHSFH</sequence>
<dbReference type="GO" id="GO:0000981">
    <property type="term" value="F:DNA-binding transcription factor activity, RNA polymerase II-specific"/>
    <property type="evidence" value="ECO:0007669"/>
    <property type="project" value="InterPro"/>
</dbReference>
<reference evidence="4" key="1">
    <citation type="journal article" date="2021" name="Nat. Commun.">
        <title>Genetic determinants of endophytism in the Arabidopsis root mycobiome.</title>
        <authorList>
            <person name="Mesny F."/>
            <person name="Miyauchi S."/>
            <person name="Thiergart T."/>
            <person name="Pickel B."/>
            <person name="Atanasova L."/>
            <person name="Karlsson M."/>
            <person name="Huettel B."/>
            <person name="Barry K.W."/>
            <person name="Haridas S."/>
            <person name="Chen C."/>
            <person name="Bauer D."/>
            <person name="Andreopoulos W."/>
            <person name="Pangilinan J."/>
            <person name="LaButti K."/>
            <person name="Riley R."/>
            <person name="Lipzen A."/>
            <person name="Clum A."/>
            <person name="Drula E."/>
            <person name="Henrissat B."/>
            <person name="Kohler A."/>
            <person name="Grigoriev I.V."/>
            <person name="Martin F.M."/>
            <person name="Hacquard S."/>
        </authorList>
    </citation>
    <scope>NUCLEOTIDE SEQUENCE</scope>
    <source>
        <strain evidence="4">MPI-CAGE-AT-0023</strain>
    </source>
</reference>
<evidence type="ECO:0000256" key="1">
    <source>
        <dbReference type="ARBA" id="ARBA00023242"/>
    </source>
</evidence>
<feature type="region of interest" description="Disordered" evidence="2">
    <location>
        <begin position="53"/>
        <end position="81"/>
    </location>
</feature>
<gene>
    <name evidence="4" type="ORF">BKA55DRAFT_530696</name>
</gene>
<proteinExistence type="predicted"/>
<organism evidence="4 5">
    <name type="scientific">Fusarium redolens</name>
    <dbReference type="NCBI Taxonomy" id="48865"/>
    <lineage>
        <taxon>Eukaryota</taxon>
        <taxon>Fungi</taxon>
        <taxon>Dikarya</taxon>
        <taxon>Ascomycota</taxon>
        <taxon>Pezizomycotina</taxon>
        <taxon>Sordariomycetes</taxon>
        <taxon>Hypocreomycetidae</taxon>
        <taxon>Hypocreales</taxon>
        <taxon>Nectriaceae</taxon>
        <taxon>Fusarium</taxon>
        <taxon>Fusarium redolens species complex</taxon>
    </lineage>
</organism>
<feature type="compositionally biased region" description="Polar residues" evidence="2">
    <location>
        <begin position="65"/>
        <end position="76"/>
    </location>
</feature>
<accession>A0A9P9JK31</accession>
<dbReference type="GO" id="GO:0008270">
    <property type="term" value="F:zinc ion binding"/>
    <property type="evidence" value="ECO:0007669"/>
    <property type="project" value="InterPro"/>
</dbReference>
<dbReference type="InterPro" id="IPR053178">
    <property type="entry name" value="Osmoadaptation_assoc"/>
</dbReference>
<dbReference type="Pfam" id="PF11951">
    <property type="entry name" value="Fungal_trans_2"/>
    <property type="match status" value="1"/>
</dbReference>
<protein>
    <recommendedName>
        <fullName evidence="3">Zn(2)-C6 fungal-type domain-containing protein</fullName>
    </recommendedName>
</protein>
<dbReference type="Pfam" id="PF00172">
    <property type="entry name" value="Zn_clus"/>
    <property type="match status" value="1"/>
</dbReference>
<dbReference type="OrthoDB" id="4491390at2759"/>
<evidence type="ECO:0000259" key="3">
    <source>
        <dbReference type="PROSITE" id="PS50048"/>
    </source>
</evidence>
<evidence type="ECO:0000313" key="5">
    <source>
        <dbReference type="Proteomes" id="UP000720189"/>
    </source>
</evidence>
<dbReference type="CDD" id="cd00067">
    <property type="entry name" value="GAL4"/>
    <property type="match status" value="1"/>
</dbReference>
<feature type="domain" description="Zn(2)-C6 fungal-type" evidence="3">
    <location>
        <begin position="8"/>
        <end position="38"/>
    </location>
</feature>
<dbReference type="AlphaFoldDB" id="A0A9P9JK31"/>
<comment type="caution">
    <text evidence="4">The sequence shown here is derived from an EMBL/GenBank/DDBJ whole genome shotgun (WGS) entry which is preliminary data.</text>
</comment>
<dbReference type="Proteomes" id="UP000720189">
    <property type="component" value="Unassembled WGS sequence"/>
</dbReference>
<name>A0A9P9JK31_FUSRE</name>
<evidence type="ECO:0000256" key="2">
    <source>
        <dbReference type="SAM" id="MobiDB-lite"/>
    </source>
</evidence>